<dbReference type="Pfam" id="PF02148">
    <property type="entry name" value="zf-UBP"/>
    <property type="match status" value="1"/>
</dbReference>
<accession>A0A6J4J823</accession>
<dbReference type="InterPro" id="IPR013083">
    <property type="entry name" value="Znf_RING/FYVE/PHD"/>
</dbReference>
<dbReference type="SUPFAM" id="SSF57850">
    <property type="entry name" value="RING/U-box"/>
    <property type="match status" value="1"/>
</dbReference>
<reference evidence="2" key="1">
    <citation type="submission" date="2020-02" db="EMBL/GenBank/DDBJ databases">
        <authorList>
            <person name="Meier V. D."/>
        </authorList>
    </citation>
    <scope>NUCLEOTIDE SEQUENCE</scope>
    <source>
        <strain evidence="2">AVDCRST_MAG76</strain>
    </source>
</reference>
<protein>
    <recommendedName>
        <fullName evidence="1">UBP-type domain-containing protein</fullName>
    </recommendedName>
</protein>
<feature type="domain" description="UBP-type" evidence="1">
    <location>
        <begin position="6"/>
        <end position="99"/>
    </location>
</feature>
<dbReference type="GO" id="GO:0008270">
    <property type="term" value="F:zinc ion binding"/>
    <property type="evidence" value="ECO:0007669"/>
    <property type="project" value="InterPro"/>
</dbReference>
<dbReference type="InterPro" id="IPR001607">
    <property type="entry name" value="Znf_UBP"/>
</dbReference>
<dbReference type="PROSITE" id="PS50271">
    <property type="entry name" value="ZF_UBP"/>
    <property type="match status" value="1"/>
</dbReference>
<evidence type="ECO:0000259" key="1">
    <source>
        <dbReference type="PROSITE" id="PS50271"/>
    </source>
</evidence>
<dbReference type="Gene3D" id="3.30.40.10">
    <property type="entry name" value="Zinc/RING finger domain, C3HC4 (zinc finger)"/>
    <property type="match status" value="1"/>
</dbReference>
<name>A0A6J4J823_9ACTN</name>
<dbReference type="EMBL" id="CADCSZ010000203">
    <property type="protein sequence ID" value="CAA9271516.1"/>
    <property type="molecule type" value="Genomic_DNA"/>
</dbReference>
<sequence length="99" mass="10940">MLGMAAICTHLDAADRDVVPSDADGCHECLLSGGRWVHLRLCAVCGHVGCCDSSPNRHATAHFHESAHPLIRSYERGEDFWYCYPEDVIFQLEGTGPVR</sequence>
<dbReference type="AlphaFoldDB" id="A0A6J4J823"/>
<organism evidence="2">
    <name type="scientific">uncultured Acidimicrobiales bacterium</name>
    <dbReference type="NCBI Taxonomy" id="310071"/>
    <lineage>
        <taxon>Bacteria</taxon>
        <taxon>Bacillati</taxon>
        <taxon>Actinomycetota</taxon>
        <taxon>Acidimicrobiia</taxon>
        <taxon>Acidimicrobiales</taxon>
        <taxon>environmental samples</taxon>
    </lineage>
</organism>
<proteinExistence type="predicted"/>
<evidence type="ECO:0000313" key="2">
    <source>
        <dbReference type="EMBL" id="CAA9271516.1"/>
    </source>
</evidence>
<gene>
    <name evidence="2" type="ORF">AVDCRST_MAG76-3448</name>
</gene>